<reference evidence="3" key="1">
    <citation type="journal article" date="2019" name="Int. J. Syst. Evol. Microbiol.">
        <title>The Global Catalogue of Microorganisms (GCM) 10K type strain sequencing project: providing services to taxonomists for standard genome sequencing and annotation.</title>
        <authorList>
            <consortium name="The Broad Institute Genomics Platform"/>
            <consortium name="The Broad Institute Genome Sequencing Center for Infectious Disease"/>
            <person name="Wu L."/>
            <person name="Ma J."/>
        </authorList>
    </citation>
    <scope>NUCLEOTIDE SEQUENCE [LARGE SCALE GENOMIC DNA]</scope>
    <source>
        <strain evidence="3">KCTC 23298</strain>
    </source>
</reference>
<evidence type="ECO:0000313" key="2">
    <source>
        <dbReference type="EMBL" id="GHC22539.1"/>
    </source>
</evidence>
<evidence type="ECO:0000256" key="1">
    <source>
        <dbReference type="SAM" id="MobiDB-lite"/>
    </source>
</evidence>
<keyword evidence="3" id="KW-1185">Reference proteome</keyword>
<feature type="region of interest" description="Disordered" evidence="1">
    <location>
        <begin position="1"/>
        <end position="20"/>
    </location>
</feature>
<sequence>MAGDVLEETPFGADLAHHPGDIGPEVPGVIGAEPVSGKAEGLAGITGRDEMNAAAPRSAVEGSQIVPYRSRSQGRVCHPRHESGRGETVSLDMTHSPISGLCEVYAEIEASDTGAKADAAKVVMSSGGTKSHTRRPFLRGLAAAGAGSRASDD</sequence>
<proteinExistence type="predicted"/>
<evidence type="ECO:0000313" key="3">
    <source>
        <dbReference type="Proteomes" id="UP000658305"/>
    </source>
</evidence>
<name>A0ABQ3FG55_9RHOB</name>
<accession>A0ABQ3FG55</accession>
<organism evidence="2 3">
    <name type="scientific">Gemmobacter nanjingensis</name>
    <dbReference type="NCBI Taxonomy" id="488454"/>
    <lineage>
        <taxon>Bacteria</taxon>
        <taxon>Pseudomonadati</taxon>
        <taxon>Pseudomonadota</taxon>
        <taxon>Alphaproteobacteria</taxon>
        <taxon>Rhodobacterales</taxon>
        <taxon>Paracoccaceae</taxon>
        <taxon>Gemmobacter</taxon>
    </lineage>
</organism>
<dbReference type="EMBL" id="BMYI01000005">
    <property type="protein sequence ID" value="GHC22539.1"/>
    <property type="molecule type" value="Genomic_DNA"/>
</dbReference>
<comment type="caution">
    <text evidence="2">The sequence shown here is derived from an EMBL/GenBank/DDBJ whole genome shotgun (WGS) entry which is preliminary data.</text>
</comment>
<feature type="region of interest" description="Disordered" evidence="1">
    <location>
        <begin position="70"/>
        <end position="92"/>
    </location>
</feature>
<protein>
    <submittedName>
        <fullName evidence="2">Uncharacterized protein</fullName>
    </submittedName>
</protein>
<gene>
    <name evidence="2" type="ORF">GCM10007291_22550</name>
</gene>
<dbReference type="Proteomes" id="UP000658305">
    <property type="component" value="Unassembled WGS sequence"/>
</dbReference>